<accession>A0ABY4TFE0</accession>
<evidence type="ECO:0000313" key="2">
    <source>
        <dbReference type="Proteomes" id="UP001056383"/>
    </source>
</evidence>
<dbReference type="NCBIfam" id="NF038160">
    <property type="entry name" value="lanthi_III_c"/>
    <property type="match status" value="1"/>
</dbReference>
<name>A0ABY4TFE0_9ACTN</name>
<protein>
    <submittedName>
        <fullName evidence="1">Class III lanthipeptide</fullName>
    </submittedName>
</protein>
<organism evidence="1 2">
    <name type="scientific">Streptomyces sudanensis</name>
    <dbReference type="NCBI Taxonomy" id="436397"/>
    <lineage>
        <taxon>Bacteria</taxon>
        <taxon>Bacillati</taxon>
        <taxon>Actinomycetota</taxon>
        <taxon>Actinomycetes</taxon>
        <taxon>Kitasatosporales</taxon>
        <taxon>Streptomycetaceae</taxon>
        <taxon>Streptomyces</taxon>
    </lineage>
</organism>
<dbReference type="EMBL" id="CP095474">
    <property type="protein sequence ID" value="URN16276.1"/>
    <property type="molecule type" value="Genomic_DNA"/>
</dbReference>
<reference evidence="1" key="1">
    <citation type="submission" date="2022-04" db="EMBL/GenBank/DDBJ databases">
        <title>Systematic whole-genome sequencing reveals an unexpected diversity among actinomycetoma pathogens and provides insights into their antibacterial susceptibilities.</title>
        <authorList>
            <person name="Watson A.K."/>
            <person name="Kepplinger B."/>
            <person name="Bakhiet S.M."/>
            <person name="Mhmoud N.A."/>
            <person name="Chapman J."/>
            <person name="Allenby N."/>
            <person name="Mickiewicz K."/>
            <person name="Goodfellow M."/>
            <person name="Fahal A.H."/>
            <person name="Errington J."/>
        </authorList>
    </citation>
    <scope>NUCLEOTIDE SEQUENCE</scope>
    <source>
        <strain evidence="1">SD 504</strain>
    </source>
</reference>
<keyword evidence="2" id="KW-1185">Reference proteome</keyword>
<dbReference type="RefSeq" id="WP_193789335.1">
    <property type="nucleotide sequence ID" value="NZ_CP095474.1"/>
</dbReference>
<sequence length="44" mass="4576">MAANEMMEEVLALQLLESETPTHDRLAASGLCTSTSASTGCTGF</sequence>
<proteinExistence type="predicted"/>
<gene>
    <name evidence="1" type="ORF">MW084_10300</name>
</gene>
<evidence type="ECO:0000313" key="1">
    <source>
        <dbReference type="EMBL" id="URN16276.1"/>
    </source>
</evidence>
<dbReference type="Proteomes" id="UP001056383">
    <property type="component" value="Chromosome"/>
</dbReference>